<name>A0A504Y8F3_FASGI</name>
<evidence type="ECO:0000313" key="3">
    <source>
        <dbReference type="Proteomes" id="UP000316759"/>
    </source>
</evidence>
<dbReference type="AlphaFoldDB" id="A0A504Y8F3"/>
<dbReference type="EMBL" id="SUNJ01014035">
    <property type="protein sequence ID" value="TPP56831.1"/>
    <property type="molecule type" value="Genomic_DNA"/>
</dbReference>
<feature type="compositionally biased region" description="Basic and acidic residues" evidence="1">
    <location>
        <begin position="52"/>
        <end position="61"/>
    </location>
</feature>
<gene>
    <name evidence="2" type="ORF">FGIG_01367</name>
</gene>
<feature type="non-terminal residue" evidence="2">
    <location>
        <position position="1"/>
    </location>
</feature>
<comment type="caution">
    <text evidence="2">The sequence shown here is derived from an EMBL/GenBank/DDBJ whole genome shotgun (WGS) entry which is preliminary data.</text>
</comment>
<proteinExistence type="predicted"/>
<sequence length="122" mass="12985">FCFQFQGFGPQGLASTHGHHHPHGGHGYCPGDPMNQGKNALLAGNDADTTGDDARTARDDARATRYDARAARDDARAVGDDARAVGDGARISRNNASLRFWNAATLLNGSVNRSKCETPFSD</sequence>
<accession>A0A504Y8F3</accession>
<reference evidence="2 3" key="1">
    <citation type="submission" date="2019-04" db="EMBL/GenBank/DDBJ databases">
        <title>Annotation for the trematode Fasciola gigantica.</title>
        <authorList>
            <person name="Choi Y.-J."/>
        </authorList>
    </citation>
    <scope>NUCLEOTIDE SEQUENCE [LARGE SCALE GENOMIC DNA]</scope>
    <source>
        <strain evidence="2">Uganda_cow_1</strain>
    </source>
</reference>
<keyword evidence="3" id="KW-1185">Reference proteome</keyword>
<feature type="region of interest" description="Disordered" evidence="1">
    <location>
        <begin position="13"/>
        <end position="61"/>
    </location>
</feature>
<evidence type="ECO:0000313" key="2">
    <source>
        <dbReference type="EMBL" id="TPP56831.1"/>
    </source>
</evidence>
<organism evidence="2 3">
    <name type="scientific">Fasciola gigantica</name>
    <name type="common">Giant liver fluke</name>
    <dbReference type="NCBI Taxonomy" id="46835"/>
    <lineage>
        <taxon>Eukaryota</taxon>
        <taxon>Metazoa</taxon>
        <taxon>Spiralia</taxon>
        <taxon>Lophotrochozoa</taxon>
        <taxon>Platyhelminthes</taxon>
        <taxon>Trematoda</taxon>
        <taxon>Digenea</taxon>
        <taxon>Plagiorchiida</taxon>
        <taxon>Echinostomata</taxon>
        <taxon>Echinostomatoidea</taxon>
        <taxon>Fasciolidae</taxon>
        <taxon>Fasciola</taxon>
    </lineage>
</organism>
<dbReference type="Proteomes" id="UP000316759">
    <property type="component" value="Unassembled WGS sequence"/>
</dbReference>
<protein>
    <submittedName>
        <fullName evidence="2">Uncharacterized protein</fullName>
    </submittedName>
</protein>
<evidence type="ECO:0000256" key="1">
    <source>
        <dbReference type="SAM" id="MobiDB-lite"/>
    </source>
</evidence>